<accession>A0ABS4YWG8</accession>
<dbReference type="RefSeq" id="WP_209680019.1">
    <property type="nucleotide sequence ID" value="NZ_JAGIOI010000001.1"/>
</dbReference>
<dbReference type="Gene3D" id="3.30.460.10">
    <property type="entry name" value="Beta Polymerase, domain 2"/>
    <property type="match status" value="1"/>
</dbReference>
<dbReference type="SUPFAM" id="SSF81301">
    <property type="entry name" value="Nucleotidyltransferase"/>
    <property type="match status" value="1"/>
</dbReference>
<reference evidence="2 3" key="1">
    <citation type="submission" date="2021-03" db="EMBL/GenBank/DDBJ databases">
        <title>Sequencing the genomes of 1000 actinobacteria strains.</title>
        <authorList>
            <person name="Klenk H.-P."/>
        </authorList>
    </citation>
    <scope>NUCLEOTIDE SEQUENCE [LARGE SCALE GENOMIC DNA]</scope>
    <source>
        <strain evidence="2 3">DSM 16005</strain>
    </source>
</reference>
<evidence type="ECO:0000259" key="1">
    <source>
        <dbReference type="Pfam" id="PF01909"/>
    </source>
</evidence>
<name>A0ABS4YWG8_9MICC</name>
<sequence>MGILYVLCGADESFTAPLIHRLLPEEGSLPGVRYALPGLVDQGIVLERKLGRISTFALNRDHVLAGLLMDMAQSKAVLLGRIGETVASWRMSPTVVTLFGSAARGDMRSDSDIDLFLLFPDGMVDGSVEDDVASLASMVASWTGNDARPLVYTHDEVEDNPLFRGIVDEGIHIFGDRRALVRQMRLKRDAA</sequence>
<evidence type="ECO:0000313" key="2">
    <source>
        <dbReference type="EMBL" id="MBP2413074.1"/>
    </source>
</evidence>
<dbReference type="InterPro" id="IPR002934">
    <property type="entry name" value="Polymerase_NTP_transf_dom"/>
</dbReference>
<evidence type="ECO:0000313" key="3">
    <source>
        <dbReference type="Proteomes" id="UP000711614"/>
    </source>
</evidence>
<dbReference type="Proteomes" id="UP000711614">
    <property type="component" value="Unassembled WGS sequence"/>
</dbReference>
<organism evidence="2 3">
    <name type="scientific">Arthrobacter stackebrandtii</name>
    <dbReference type="NCBI Taxonomy" id="272161"/>
    <lineage>
        <taxon>Bacteria</taxon>
        <taxon>Bacillati</taxon>
        <taxon>Actinomycetota</taxon>
        <taxon>Actinomycetes</taxon>
        <taxon>Micrococcales</taxon>
        <taxon>Micrococcaceae</taxon>
        <taxon>Arthrobacter</taxon>
    </lineage>
</organism>
<dbReference type="CDD" id="cd05403">
    <property type="entry name" value="NT_KNTase_like"/>
    <property type="match status" value="1"/>
</dbReference>
<gene>
    <name evidence="2" type="ORF">JOF48_001873</name>
</gene>
<keyword evidence="3" id="KW-1185">Reference proteome</keyword>
<comment type="caution">
    <text evidence="2">The sequence shown here is derived from an EMBL/GenBank/DDBJ whole genome shotgun (WGS) entry which is preliminary data.</text>
</comment>
<dbReference type="Pfam" id="PF01909">
    <property type="entry name" value="NTP_transf_2"/>
    <property type="match status" value="1"/>
</dbReference>
<proteinExistence type="predicted"/>
<dbReference type="InterPro" id="IPR043519">
    <property type="entry name" value="NT_sf"/>
</dbReference>
<protein>
    <submittedName>
        <fullName evidence="2">Nucleotidyltransferase</fullName>
    </submittedName>
</protein>
<feature type="domain" description="Polymerase nucleotidyl transferase" evidence="1">
    <location>
        <begin position="93"/>
        <end position="122"/>
    </location>
</feature>
<dbReference type="EMBL" id="JAGIOI010000001">
    <property type="protein sequence ID" value="MBP2413074.1"/>
    <property type="molecule type" value="Genomic_DNA"/>
</dbReference>